<reference evidence="1 2" key="1">
    <citation type="submission" date="2014-02" db="EMBL/GenBank/DDBJ databases">
        <title>Comparative genomics and transcriptomics to identify genetic mechanisms underlying the emergence of carbapenem resistant Acinetobacter baumannii (CRAb).</title>
        <authorList>
            <person name="Harris A.D."/>
            <person name="Johnson K.J."/>
            <person name="George J."/>
            <person name="Shefchek K."/>
            <person name="Daugherty S.C."/>
            <person name="Parankush S."/>
            <person name="Sadzewicz L."/>
            <person name="Tallon L."/>
            <person name="Sengamalay N."/>
            <person name="Hazen T.H."/>
            <person name="Rasko D.A."/>
        </authorList>
    </citation>
    <scope>NUCLEOTIDE SEQUENCE [LARGE SCALE GENOMIC DNA]</scope>
    <source>
        <strain evidence="1 2">625974</strain>
    </source>
</reference>
<dbReference type="PATRIC" id="fig|1310607.3.peg.1598"/>
<dbReference type="Proteomes" id="UP000021108">
    <property type="component" value="Unassembled WGS sequence"/>
</dbReference>
<dbReference type="AlphaFoldDB" id="A0A009QKB4"/>
<evidence type="ECO:0000313" key="2">
    <source>
        <dbReference type="Proteomes" id="UP000021108"/>
    </source>
</evidence>
<comment type="caution">
    <text evidence="1">The sequence shown here is derived from an EMBL/GenBank/DDBJ whole genome shotgun (WGS) entry which is preliminary data.</text>
</comment>
<name>A0A009QKB4_ACIBA</name>
<dbReference type="EMBL" id="JEXD01000010">
    <property type="protein sequence ID" value="EXC07825.1"/>
    <property type="molecule type" value="Genomic_DNA"/>
</dbReference>
<gene>
    <name evidence="1" type="ORF">J506_1644</name>
</gene>
<accession>A0A009QKB4</accession>
<sequence>MFFDILNVLDNLALKMKISDYVKATVNENGFGFSGVSKSDQLDHYLSSTDYDRTSYEFNHARMILIYEANLDQEVKEKINKAFQKTLTGE</sequence>
<proteinExistence type="predicted"/>
<protein>
    <submittedName>
        <fullName evidence="1">Uncharacterized protein</fullName>
    </submittedName>
</protein>
<organism evidence="1 2">
    <name type="scientific">Acinetobacter baumannii 625974</name>
    <dbReference type="NCBI Taxonomy" id="1310607"/>
    <lineage>
        <taxon>Bacteria</taxon>
        <taxon>Pseudomonadati</taxon>
        <taxon>Pseudomonadota</taxon>
        <taxon>Gammaproteobacteria</taxon>
        <taxon>Moraxellales</taxon>
        <taxon>Moraxellaceae</taxon>
        <taxon>Acinetobacter</taxon>
        <taxon>Acinetobacter calcoaceticus/baumannii complex</taxon>
    </lineage>
</organism>
<evidence type="ECO:0000313" key="1">
    <source>
        <dbReference type="EMBL" id="EXC07825.1"/>
    </source>
</evidence>